<dbReference type="AlphaFoldDB" id="A0AAX6FCT5"/>
<evidence type="ECO:0000256" key="1">
    <source>
        <dbReference type="SAM" id="MobiDB-lite"/>
    </source>
</evidence>
<reference evidence="2" key="1">
    <citation type="journal article" date="2023" name="GigaByte">
        <title>Genome assembly of the bearded iris, Iris pallida Lam.</title>
        <authorList>
            <person name="Bruccoleri R.E."/>
            <person name="Oakeley E.J."/>
            <person name="Faust A.M.E."/>
            <person name="Altorfer M."/>
            <person name="Dessus-Babus S."/>
            <person name="Burckhardt D."/>
            <person name="Oertli M."/>
            <person name="Naumann U."/>
            <person name="Petersen F."/>
            <person name="Wong J."/>
        </authorList>
    </citation>
    <scope>NUCLEOTIDE SEQUENCE</scope>
    <source>
        <strain evidence="2">GSM-AAB239-AS_SAM_17_03QT</strain>
    </source>
</reference>
<dbReference type="EMBL" id="JANAVB010029819">
    <property type="protein sequence ID" value="KAJ6814069.1"/>
    <property type="molecule type" value="Genomic_DNA"/>
</dbReference>
<comment type="caution">
    <text evidence="2">The sequence shown here is derived from an EMBL/GenBank/DDBJ whole genome shotgun (WGS) entry which is preliminary data.</text>
</comment>
<evidence type="ECO:0000313" key="2">
    <source>
        <dbReference type="EMBL" id="KAJ6814069.1"/>
    </source>
</evidence>
<evidence type="ECO:0000313" key="3">
    <source>
        <dbReference type="Proteomes" id="UP001140949"/>
    </source>
</evidence>
<organism evidence="2 3">
    <name type="scientific">Iris pallida</name>
    <name type="common">Sweet iris</name>
    <dbReference type="NCBI Taxonomy" id="29817"/>
    <lineage>
        <taxon>Eukaryota</taxon>
        <taxon>Viridiplantae</taxon>
        <taxon>Streptophyta</taxon>
        <taxon>Embryophyta</taxon>
        <taxon>Tracheophyta</taxon>
        <taxon>Spermatophyta</taxon>
        <taxon>Magnoliopsida</taxon>
        <taxon>Liliopsida</taxon>
        <taxon>Asparagales</taxon>
        <taxon>Iridaceae</taxon>
        <taxon>Iridoideae</taxon>
        <taxon>Irideae</taxon>
        <taxon>Iris</taxon>
    </lineage>
</organism>
<keyword evidence="3" id="KW-1185">Reference proteome</keyword>
<sequence length="158" mass="17146">MAPHVWRRGAEGSPLGAYGNGGRGGGAEARACRWVHTHCCSALQIWGGVTTVVLDWGRRNGRGGSVRCWSGIGRREGRGQGRWSERGPEGDRNSGIEAGGTDACAGRGGRRLRHRVGARIEARVLIFLASVSCPEVWTHIELVFCVYVLIWTHDCVLL</sequence>
<dbReference type="Proteomes" id="UP001140949">
    <property type="component" value="Unassembled WGS sequence"/>
</dbReference>
<feature type="compositionally biased region" description="Basic and acidic residues" evidence="1">
    <location>
        <begin position="75"/>
        <end position="94"/>
    </location>
</feature>
<name>A0AAX6FCT5_IRIPA</name>
<accession>A0AAX6FCT5</accession>
<reference evidence="2" key="2">
    <citation type="submission" date="2023-04" db="EMBL/GenBank/DDBJ databases">
        <authorList>
            <person name="Bruccoleri R.E."/>
            <person name="Oakeley E.J."/>
            <person name="Faust A.-M."/>
            <person name="Dessus-Babus S."/>
            <person name="Altorfer M."/>
            <person name="Burckhardt D."/>
            <person name="Oertli M."/>
            <person name="Naumann U."/>
            <person name="Petersen F."/>
            <person name="Wong J."/>
        </authorList>
    </citation>
    <scope>NUCLEOTIDE SEQUENCE</scope>
    <source>
        <strain evidence="2">GSM-AAB239-AS_SAM_17_03QT</strain>
        <tissue evidence="2">Leaf</tissue>
    </source>
</reference>
<feature type="region of interest" description="Disordered" evidence="1">
    <location>
        <begin position="1"/>
        <end position="22"/>
    </location>
</feature>
<gene>
    <name evidence="2" type="ORF">M6B38_139250</name>
</gene>
<proteinExistence type="predicted"/>
<feature type="region of interest" description="Disordered" evidence="1">
    <location>
        <begin position="75"/>
        <end position="98"/>
    </location>
</feature>
<protein>
    <submittedName>
        <fullName evidence="2">Vegetative cell wall protein gp1-like</fullName>
    </submittedName>
</protein>